<keyword evidence="1 4" id="KW-0378">Hydrolase</keyword>
<keyword evidence="5" id="KW-1185">Reference proteome</keyword>
<comment type="caution">
    <text evidence="4">The sequence shown here is derived from an EMBL/GenBank/DDBJ whole genome shotgun (WGS) entry which is preliminary data.</text>
</comment>
<dbReference type="GeneID" id="98053900"/>
<evidence type="ECO:0000259" key="3">
    <source>
        <dbReference type="Pfam" id="PF01156"/>
    </source>
</evidence>
<dbReference type="InterPro" id="IPR001910">
    <property type="entry name" value="Inosine/uridine_hydrolase_dom"/>
</dbReference>
<dbReference type="RefSeq" id="WP_179761974.1">
    <property type="nucleotide sequence ID" value="NZ_BAAAJZ010000003.1"/>
</dbReference>
<dbReference type="PANTHER" id="PTHR12304:SF4">
    <property type="entry name" value="URIDINE NUCLEOSIDASE"/>
    <property type="match status" value="1"/>
</dbReference>
<dbReference type="InterPro" id="IPR036452">
    <property type="entry name" value="Ribo_hydro-like"/>
</dbReference>
<dbReference type="Proteomes" id="UP000549695">
    <property type="component" value="Unassembled WGS sequence"/>
</dbReference>
<dbReference type="Gene3D" id="3.90.245.10">
    <property type="entry name" value="Ribonucleoside hydrolase-like"/>
    <property type="match status" value="1"/>
</dbReference>
<dbReference type="InterPro" id="IPR023186">
    <property type="entry name" value="IUNH"/>
</dbReference>
<evidence type="ECO:0000256" key="2">
    <source>
        <dbReference type="ARBA" id="ARBA00023295"/>
    </source>
</evidence>
<accession>A0A852W4N2</accession>
<sequence length="312" mass="31383">MPRPLIISTDPGVDDAVALVLALRSPEVDVRAVVATFGNVGLDATLPNAGRLLALAGRPDVPLGVGAARPLVHRLERRAGHVHGSDGLGGRAASLPGPAAPMPGSGATLMARVLEEATEPVTIASIGPLTDTAILLAARPDLVGRIERVVVMGGAIGGGNVTGAAEFNVHADPEAAHRVLAQDPGEGSVPVALVPLETTLGCAAGPEWVAALGDADPVGAELAAMIAPYMRFYRERYGRDAVALHDATALLECVAPGSLTPTPTALTVDTGFGPARGATVPAGPGTRPVDVLSAPDVPAVLDAALARLTARP</sequence>
<dbReference type="SUPFAM" id="SSF53590">
    <property type="entry name" value="Nucleoside hydrolase"/>
    <property type="match status" value="1"/>
</dbReference>
<dbReference type="EC" id="3.2.-.-" evidence="4"/>
<feature type="domain" description="Inosine/uridine-preferring nucleoside hydrolase" evidence="3">
    <location>
        <begin position="5"/>
        <end position="291"/>
    </location>
</feature>
<name>A0A852W4N2_PSEA5</name>
<proteinExistence type="predicted"/>
<evidence type="ECO:0000313" key="5">
    <source>
        <dbReference type="Proteomes" id="UP000549695"/>
    </source>
</evidence>
<gene>
    <name evidence="4" type="ORF">HDA37_004208</name>
</gene>
<dbReference type="EMBL" id="JACCCZ010000001">
    <property type="protein sequence ID" value="NYG03923.1"/>
    <property type="molecule type" value="Genomic_DNA"/>
</dbReference>
<dbReference type="GO" id="GO:0008477">
    <property type="term" value="F:purine nucleosidase activity"/>
    <property type="evidence" value="ECO:0007669"/>
    <property type="project" value="TreeGrafter"/>
</dbReference>
<dbReference type="GO" id="GO:0006152">
    <property type="term" value="P:purine nucleoside catabolic process"/>
    <property type="evidence" value="ECO:0007669"/>
    <property type="project" value="TreeGrafter"/>
</dbReference>
<dbReference type="Pfam" id="PF01156">
    <property type="entry name" value="IU_nuc_hydro"/>
    <property type="match status" value="1"/>
</dbReference>
<evidence type="ECO:0000256" key="1">
    <source>
        <dbReference type="ARBA" id="ARBA00022801"/>
    </source>
</evidence>
<reference evidence="4 5" key="1">
    <citation type="submission" date="2020-07" db="EMBL/GenBank/DDBJ databases">
        <title>Sequencing the genomes of 1000 actinobacteria strains.</title>
        <authorList>
            <person name="Klenk H.-P."/>
        </authorList>
    </citation>
    <scope>NUCLEOTIDE SEQUENCE [LARGE SCALE GENOMIC DNA]</scope>
    <source>
        <strain evidence="4 5">DSM 44749</strain>
    </source>
</reference>
<dbReference type="PANTHER" id="PTHR12304">
    <property type="entry name" value="INOSINE-URIDINE PREFERRING NUCLEOSIDE HYDROLASE"/>
    <property type="match status" value="1"/>
</dbReference>
<dbReference type="GO" id="GO:0005829">
    <property type="term" value="C:cytosol"/>
    <property type="evidence" value="ECO:0007669"/>
    <property type="project" value="TreeGrafter"/>
</dbReference>
<evidence type="ECO:0000313" key="4">
    <source>
        <dbReference type="EMBL" id="NYG03923.1"/>
    </source>
</evidence>
<dbReference type="AlphaFoldDB" id="A0A852W4N2"/>
<keyword evidence="2 4" id="KW-0326">Glycosidase</keyword>
<protein>
    <submittedName>
        <fullName evidence="4">Pyrimidine-specific ribonucleoside hydrolase</fullName>
        <ecNumber evidence="4">3.2.-.-</ecNumber>
    </submittedName>
</protein>
<organism evidence="4 5">
    <name type="scientific">Pseudonocardia alni</name>
    <name type="common">Amycolata alni</name>
    <dbReference type="NCBI Taxonomy" id="33907"/>
    <lineage>
        <taxon>Bacteria</taxon>
        <taxon>Bacillati</taxon>
        <taxon>Actinomycetota</taxon>
        <taxon>Actinomycetes</taxon>
        <taxon>Pseudonocardiales</taxon>
        <taxon>Pseudonocardiaceae</taxon>
        <taxon>Pseudonocardia</taxon>
    </lineage>
</organism>